<dbReference type="PATRIC" id="fig|1032488.3.peg.1570"/>
<dbReference type="NCBIfam" id="TIGR01785">
    <property type="entry name" value="TonB-hemin"/>
    <property type="match status" value="1"/>
</dbReference>
<keyword evidence="7 12" id="KW-0798">TonB box</keyword>
<evidence type="ECO:0000259" key="15">
    <source>
        <dbReference type="Pfam" id="PF00593"/>
    </source>
</evidence>
<dbReference type="Pfam" id="PF07715">
    <property type="entry name" value="Plug"/>
    <property type="match status" value="1"/>
</dbReference>
<dbReference type="PANTHER" id="PTHR30069">
    <property type="entry name" value="TONB-DEPENDENT OUTER MEMBRANE RECEPTOR"/>
    <property type="match status" value="1"/>
</dbReference>
<evidence type="ECO:0000256" key="1">
    <source>
        <dbReference type="ARBA" id="ARBA00004571"/>
    </source>
</evidence>
<dbReference type="CDD" id="cd01347">
    <property type="entry name" value="ligand_gated_channel"/>
    <property type="match status" value="1"/>
</dbReference>
<dbReference type="OrthoDB" id="9764669at2"/>
<keyword evidence="8 11" id="KW-0472">Membrane</keyword>
<evidence type="ECO:0000256" key="7">
    <source>
        <dbReference type="ARBA" id="ARBA00023077"/>
    </source>
</evidence>
<dbReference type="GO" id="GO:0044718">
    <property type="term" value="P:siderophore transmembrane transport"/>
    <property type="evidence" value="ECO:0007669"/>
    <property type="project" value="TreeGrafter"/>
</dbReference>
<feature type="domain" description="TonB-dependent receptor-like beta-barrel" evidence="15">
    <location>
        <begin position="269"/>
        <end position="691"/>
    </location>
</feature>
<keyword evidence="5 11" id="KW-0812">Transmembrane</keyword>
<dbReference type="GO" id="GO:0015344">
    <property type="term" value="F:siderophore uptake transmembrane transporter activity"/>
    <property type="evidence" value="ECO:0007669"/>
    <property type="project" value="TreeGrafter"/>
</dbReference>
<dbReference type="STRING" id="1032488.HMPREF9371_1660"/>
<feature type="region of interest" description="Disordered" evidence="13">
    <location>
        <begin position="333"/>
        <end position="352"/>
    </location>
</feature>
<dbReference type="InterPro" id="IPR011276">
    <property type="entry name" value="TonB_haem/Hb_rcpt"/>
</dbReference>
<dbReference type="InterPro" id="IPR037066">
    <property type="entry name" value="Plug_dom_sf"/>
</dbReference>
<keyword evidence="10 11" id="KW-0998">Cell outer membrane</keyword>
<evidence type="ECO:0000313" key="17">
    <source>
        <dbReference type="EMBL" id="EGY52165.1"/>
    </source>
</evidence>
<accession>G4CJ71</accession>
<feature type="signal peptide" evidence="14">
    <location>
        <begin position="1"/>
        <end position="24"/>
    </location>
</feature>
<dbReference type="HOGENOM" id="CLU_008287_19_0_4"/>
<dbReference type="SUPFAM" id="SSF56935">
    <property type="entry name" value="Porins"/>
    <property type="match status" value="1"/>
</dbReference>
<dbReference type="InterPro" id="IPR000531">
    <property type="entry name" value="Beta-barrel_TonB"/>
</dbReference>
<dbReference type="GO" id="GO:0009279">
    <property type="term" value="C:cell outer membrane"/>
    <property type="evidence" value="ECO:0007669"/>
    <property type="project" value="UniProtKB-SubCell"/>
</dbReference>
<proteinExistence type="inferred from homology"/>
<comment type="subcellular location">
    <subcellularLocation>
        <location evidence="1 11">Cell outer membrane</location>
        <topology evidence="1 11">Multi-pass membrane protein</topology>
    </subcellularLocation>
</comment>
<keyword evidence="9 17" id="KW-0675">Receptor</keyword>
<dbReference type="Gene3D" id="2.170.130.10">
    <property type="entry name" value="TonB-dependent receptor, plug domain"/>
    <property type="match status" value="1"/>
</dbReference>
<comment type="caution">
    <text evidence="17">The sequence shown here is derived from an EMBL/GenBank/DDBJ whole genome shotgun (WGS) entry which is preliminary data.</text>
</comment>
<dbReference type="AlphaFoldDB" id="G4CJ71"/>
<keyword evidence="4 11" id="KW-1134">Transmembrane beta strand</keyword>
<evidence type="ECO:0000256" key="12">
    <source>
        <dbReference type="RuleBase" id="RU003357"/>
    </source>
</evidence>
<organism evidence="17 18">
    <name type="scientific">Neisseria shayeganii 871</name>
    <dbReference type="NCBI Taxonomy" id="1032488"/>
    <lineage>
        <taxon>Bacteria</taxon>
        <taxon>Pseudomonadati</taxon>
        <taxon>Pseudomonadota</taxon>
        <taxon>Betaproteobacteria</taxon>
        <taxon>Neisseriales</taxon>
        <taxon>Neisseriaceae</taxon>
        <taxon>Neisseria</taxon>
    </lineage>
</organism>
<comment type="similarity">
    <text evidence="2 11 12">Belongs to the TonB-dependent receptor family.</text>
</comment>
<dbReference type="GO" id="GO:0015232">
    <property type="term" value="F:heme transmembrane transporter activity"/>
    <property type="evidence" value="ECO:0007669"/>
    <property type="project" value="InterPro"/>
</dbReference>
<evidence type="ECO:0000256" key="10">
    <source>
        <dbReference type="ARBA" id="ARBA00023237"/>
    </source>
</evidence>
<dbReference type="InterPro" id="IPR036942">
    <property type="entry name" value="Beta-barrel_TonB_sf"/>
</dbReference>
<dbReference type="InterPro" id="IPR039426">
    <property type="entry name" value="TonB-dep_rcpt-like"/>
</dbReference>
<dbReference type="NCBIfam" id="TIGR01786">
    <property type="entry name" value="TonB-hemlactrns"/>
    <property type="match status" value="1"/>
</dbReference>
<evidence type="ECO:0000256" key="3">
    <source>
        <dbReference type="ARBA" id="ARBA00022448"/>
    </source>
</evidence>
<feature type="chain" id="PRO_5003462154" evidence="14">
    <location>
        <begin position="25"/>
        <end position="729"/>
    </location>
</feature>
<sequence>MHIMKPVYLSQVIALLFSSTVVYAQTSPSQAATELETIEVVGENGHKAPNTTVLKAEDLQRTGAQNIDDMFLYEPGVGVRSNNLQGGHESINIRGMEGNRILMTIDGVPLPDMHADIGPTANAASVTRDTMETDTLRQITVSKGGDAAADGSGSLGGAVAMTTYRPADFVRADKPFYFGLKYGYRSSYRSHGATATAAGQTGPVSGLLMLTRRNLHEAKNYAENDGNGAKRTVSNRQENRNYNVLAKGGIGNDTHNIEAVFEQFARQSDTNRQEKLGTGRSRSGNRLDTPLALAYDEYKRRRFGLTYRYTPAGSWLDSLSAHAYRQTFDVDNDSHQITHSTPPNGGPTRTQETRDHNTFTQHLTGTGVDLSAHAHTGSITHRIRAGLSYRLKEHDRLLSKTVSDTRTGNSAGEQRFFPSYKQHALSLYGEDRLVFNNGAELTFSLRHEREKTRFDIDEAFRQTSNNIPLADSVSHHAWLPGVRFSMPFSKTLTGFAAYSRGYRSPPVDLMASGYDSFRGYRVVPNLDLKPETSHNFETGLRYRSPTLRLDATAFYNRYKDFIATAEKASPAPGYVSEFYFSNLDRAKTYGLELSGGWHITPAWRLNGSVAWMRGKNESLNQPLSTAYPLNGVLGLDYEREQWGVGTRLRWAAARHRVKAGDFRAPGYGVWDLTAHYRPWKNLELHAGIYNIGDKRYWHFADVGGVKADAAVDRYTQPGRNFSLGLHLQF</sequence>
<evidence type="ECO:0000256" key="8">
    <source>
        <dbReference type="ARBA" id="ARBA00023136"/>
    </source>
</evidence>
<dbReference type="Pfam" id="PF00593">
    <property type="entry name" value="TonB_dep_Rec_b-barrel"/>
    <property type="match status" value="1"/>
</dbReference>
<reference evidence="17 18" key="1">
    <citation type="submission" date="2011-05" db="EMBL/GenBank/DDBJ databases">
        <authorList>
            <person name="Muzny D."/>
            <person name="Qin X."/>
            <person name="Deng J."/>
            <person name="Jiang H."/>
            <person name="Liu Y."/>
            <person name="Qu J."/>
            <person name="Song X.-Z."/>
            <person name="Zhang L."/>
            <person name="Thornton R."/>
            <person name="Coyle M."/>
            <person name="Francisco L."/>
            <person name="Jackson L."/>
            <person name="Javaid M."/>
            <person name="Korchina V."/>
            <person name="Kovar C."/>
            <person name="Mata R."/>
            <person name="Mathew T."/>
            <person name="Ngo R."/>
            <person name="Nguyen L."/>
            <person name="Nguyen N."/>
            <person name="Okwuonu G."/>
            <person name="Ongeri F."/>
            <person name="Pham C."/>
            <person name="Simmons D."/>
            <person name="Wilczek-Boney K."/>
            <person name="Hale W."/>
            <person name="Jakkamsetti A."/>
            <person name="Pham P."/>
            <person name="Ruth R."/>
            <person name="San Lucas F."/>
            <person name="Warren J."/>
            <person name="Zhang J."/>
            <person name="Zhao Z."/>
            <person name="Zhou C."/>
            <person name="Zhu D."/>
            <person name="Lee S."/>
            <person name="Bess C."/>
            <person name="Blankenburg K."/>
            <person name="Forbes L."/>
            <person name="Fu Q."/>
            <person name="Gubbala S."/>
            <person name="Hirani K."/>
            <person name="Jayaseelan J.C."/>
            <person name="Lara F."/>
            <person name="Munidasa M."/>
            <person name="Palculict T."/>
            <person name="Patil S."/>
            <person name="Pu L.-L."/>
            <person name="Saada N."/>
            <person name="Tang L."/>
            <person name="Weissenberger G."/>
            <person name="Zhu Y."/>
            <person name="Hemphill L."/>
            <person name="Shang Y."/>
            <person name="Youmans B."/>
            <person name="Ayvaz T."/>
            <person name="Ross M."/>
            <person name="Santibanez J."/>
            <person name="Aqrawi P."/>
            <person name="Gross S."/>
            <person name="Joshi V."/>
            <person name="Fowler G."/>
            <person name="Nazareth L."/>
            <person name="Reid J."/>
            <person name="Worley K."/>
            <person name="Petrosino J."/>
            <person name="Highlander S."/>
            <person name="Gibbs R."/>
        </authorList>
    </citation>
    <scope>NUCLEOTIDE SEQUENCE [LARGE SCALE GENOMIC DNA]</scope>
    <source>
        <strain evidence="17 18">871</strain>
    </source>
</reference>
<dbReference type="InterPro" id="IPR010949">
    <property type="entry name" value="TonB_Hb/transfer/lactofer_rcpt"/>
</dbReference>
<evidence type="ECO:0000256" key="13">
    <source>
        <dbReference type="SAM" id="MobiDB-lite"/>
    </source>
</evidence>
<dbReference type="Proteomes" id="UP000003019">
    <property type="component" value="Unassembled WGS sequence"/>
</dbReference>
<evidence type="ECO:0000313" key="18">
    <source>
        <dbReference type="Proteomes" id="UP000003019"/>
    </source>
</evidence>
<evidence type="ECO:0000256" key="11">
    <source>
        <dbReference type="PROSITE-ProRule" id="PRU01360"/>
    </source>
</evidence>
<protein>
    <submittedName>
        <fullName evidence="17">TonB-dependent receptor</fullName>
    </submittedName>
</protein>
<evidence type="ECO:0000256" key="14">
    <source>
        <dbReference type="SAM" id="SignalP"/>
    </source>
</evidence>
<feature type="domain" description="TonB-dependent receptor plug" evidence="16">
    <location>
        <begin position="50"/>
        <end position="158"/>
    </location>
</feature>
<feature type="compositionally biased region" description="Polar residues" evidence="13">
    <location>
        <begin position="335"/>
        <end position="350"/>
    </location>
</feature>
<keyword evidence="6 14" id="KW-0732">Signal</keyword>
<gene>
    <name evidence="17" type="ORF">HMPREF9371_1660</name>
</gene>
<evidence type="ECO:0000256" key="4">
    <source>
        <dbReference type="ARBA" id="ARBA00022452"/>
    </source>
</evidence>
<evidence type="ECO:0000256" key="5">
    <source>
        <dbReference type="ARBA" id="ARBA00022692"/>
    </source>
</evidence>
<dbReference type="PROSITE" id="PS52016">
    <property type="entry name" value="TONB_DEPENDENT_REC_3"/>
    <property type="match status" value="1"/>
</dbReference>
<evidence type="ECO:0000256" key="2">
    <source>
        <dbReference type="ARBA" id="ARBA00009810"/>
    </source>
</evidence>
<feature type="region of interest" description="Disordered" evidence="13">
    <location>
        <begin position="264"/>
        <end position="284"/>
    </location>
</feature>
<dbReference type="Gene3D" id="2.40.170.20">
    <property type="entry name" value="TonB-dependent receptor, beta-barrel domain"/>
    <property type="match status" value="1"/>
</dbReference>
<dbReference type="EMBL" id="AGAY01000059">
    <property type="protein sequence ID" value="EGY52165.1"/>
    <property type="molecule type" value="Genomic_DNA"/>
</dbReference>
<keyword evidence="18" id="KW-1185">Reference proteome</keyword>
<evidence type="ECO:0000256" key="6">
    <source>
        <dbReference type="ARBA" id="ARBA00022729"/>
    </source>
</evidence>
<keyword evidence="3 11" id="KW-0813">Transport</keyword>
<evidence type="ECO:0000259" key="16">
    <source>
        <dbReference type="Pfam" id="PF07715"/>
    </source>
</evidence>
<name>G4CJ71_9NEIS</name>
<dbReference type="InterPro" id="IPR012910">
    <property type="entry name" value="Plug_dom"/>
</dbReference>
<evidence type="ECO:0000256" key="9">
    <source>
        <dbReference type="ARBA" id="ARBA00023170"/>
    </source>
</evidence>
<dbReference type="PANTHER" id="PTHR30069:SF29">
    <property type="entry name" value="HEMOGLOBIN AND HEMOGLOBIN-HAPTOGLOBIN-BINDING PROTEIN 1-RELATED"/>
    <property type="match status" value="1"/>
</dbReference>